<sequence length="55" mass="5826">MPRLVVPTGFPGAGRTTTRALPARDCVYRKGRILVTLNAEAVVGRGAALRLPDHG</sequence>
<organism evidence="1 2">
    <name type="scientific">Micromonospora cremea</name>
    <dbReference type="NCBI Taxonomy" id="709881"/>
    <lineage>
        <taxon>Bacteria</taxon>
        <taxon>Bacillati</taxon>
        <taxon>Actinomycetota</taxon>
        <taxon>Actinomycetes</taxon>
        <taxon>Micromonosporales</taxon>
        <taxon>Micromonosporaceae</taxon>
        <taxon>Micromonospora</taxon>
    </lineage>
</organism>
<dbReference type="AlphaFoldDB" id="A0A1N5WNI7"/>
<protein>
    <submittedName>
        <fullName evidence="1">Uncharacterized protein</fullName>
    </submittedName>
</protein>
<dbReference type="STRING" id="709881.SAMN04489832_2616"/>
<name>A0A1N5WNI7_9ACTN</name>
<gene>
    <name evidence="1" type="ORF">SAMN04489832_2616</name>
</gene>
<dbReference type="EMBL" id="FSQT01000001">
    <property type="protein sequence ID" value="SIM86736.1"/>
    <property type="molecule type" value="Genomic_DNA"/>
</dbReference>
<proteinExistence type="predicted"/>
<accession>A0A1N5WNI7</accession>
<evidence type="ECO:0000313" key="1">
    <source>
        <dbReference type="EMBL" id="SIM86736.1"/>
    </source>
</evidence>
<dbReference type="Proteomes" id="UP000185124">
    <property type="component" value="Unassembled WGS sequence"/>
</dbReference>
<evidence type="ECO:0000313" key="2">
    <source>
        <dbReference type="Proteomes" id="UP000185124"/>
    </source>
</evidence>
<keyword evidence="2" id="KW-1185">Reference proteome</keyword>
<reference evidence="2" key="1">
    <citation type="submission" date="2016-12" db="EMBL/GenBank/DDBJ databases">
        <authorList>
            <person name="Varghese N."/>
            <person name="Submissions S."/>
        </authorList>
    </citation>
    <scope>NUCLEOTIDE SEQUENCE [LARGE SCALE GENOMIC DNA]</scope>
    <source>
        <strain evidence="2">DSM 45599</strain>
    </source>
</reference>